<reference evidence="3" key="1">
    <citation type="submission" date="2019-12" db="EMBL/GenBank/DDBJ databases">
        <authorList>
            <person name="Scholes J."/>
        </authorList>
    </citation>
    <scope>NUCLEOTIDE SEQUENCE</scope>
</reference>
<comment type="function">
    <text evidence="1">Component of the SMC5-SMC6 complex, that promotes sister chromatid alignment after DNA damage and facilitates double-stranded DNA breaks (DSBs) repair via homologous recombination between sister chromatids.</text>
</comment>
<keyword evidence="1" id="KW-0227">DNA damage</keyword>
<feature type="region of interest" description="Disordered" evidence="2">
    <location>
        <begin position="45"/>
        <end position="65"/>
    </location>
</feature>
<feature type="region of interest" description="Disordered" evidence="2">
    <location>
        <begin position="232"/>
        <end position="261"/>
    </location>
</feature>
<dbReference type="PANTHER" id="PTHR16140">
    <property type="entry name" value="NON-STRUCTURAL MAINTENANCE OF CHROMOSOMES ELEMENT 4"/>
    <property type="match status" value="1"/>
</dbReference>
<dbReference type="GO" id="GO:0005634">
    <property type="term" value="C:nucleus"/>
    <property type="evidence" value="ECO:0007669"/>
    <property type="project" value="UniProtKB-SubCell"/>
</dbReference>
<proteinExistence type="inferred from homology"/>
<dbReference type="OrthoDB" id="1433135at2759"/>
<keyword evidence="1" id="KW-0234">DNA repair</keyword>
<comment type="caution">
    <text evidence="3">The sequence shown here is derived from an EMBL/GenBank/DDBJ whole genome shotgun (WGS) entry which is preliminary data.</text>
</comment>
<protein>
    <recommendedName>
        <fullName evidence="1">Non-structural maintenance of chromosomes element 4</fullName>
    </recommendedName>
</protein>
<evidence type="ECO:0000256" key="1">
    <source>
        <dbReference type="RuleBase" id="RU365071"/>
    </source>
</evidence>
<dbReference type="Proteomes" id="UP001153555">
    <property type="component" value="Unassembled WGS sequence"/>
</dbReference>
<evidence type="ECO:0000256" key="2">
    <source>
        <dbReference type="SAM" id="MobiDB-lite"/>
    </source>
</evidence>
<accession>A0A9N7R5L8</accession>
<dbReference type="AlphaFoldDB" id="A0A9N7R5L8"/>
<sequence length="278" mass="30497">MAAASGPSAGAATRPAVAVIASTRVKAASIFTVATHVAVAVRRSPAAAAAKKRSASNKEGREDDAFERKNTIHGCRLRPFSRRRHPPCRCRHCLSEGEGRKHLHRRHPCRCRRPAISCRRRCQKAFCFQQGRREDVQNPSEQVADAEALFDITNTLVTSVKAFNNEGLTPSDFVSCLLRDFGQDGGPSSSQHEGRSLICWKDIGQVVSHVFASAPGCCTMIGPMNTELKQRKVAVHRKRTRPTENERPEEEQDLVADSPESYDTAAARAAAIRKGCLL</sequence>
<dbReference type="InterPro" id="IPR027786">
    <property type="entry name" value="Nse4/EID"/>
</dbReference>
<keyword evidence="1" id="KW-0539">Nucleus</keyword>
<evidence type="ECO:0000313" key="4">
    <source>
        <dbReference type="Proteomes" id="UP001153555"/>
    </source>
</evidence>
<dbReference type="GO" id="GO:0030915">
    <property type="term" value="C:Smc5-Smc6 complex"/>
    <property type="evidence" value="ECO:0007669"/>
    <property type="project" value="UniProtKB-UniRule"/>
</dbReference>
<evidence type="ECO:0000313" key="3">
    <source>
        <dbReference type="EMBL" id="CAA0812703.1"/>
    </source>
</evidence>
<dbReference type="GO" id="GO:0006281">
    <property type="term" value="P:DNA repair"/>
    <property type="evidence" value="ECO:0007669"/>
    <property type="project" value="UniProtKB-UniRule"/>
</dbReference>
<keyword evidence="1" id="KW-0233">DNA recombination</keyword>
<comment type="subunit">
    <text evidence="1">Component of the SMC5-SMC6 complex.</text>
</comment>
<dbReference type="EMBL" id="CACSLK010011299">
    <property type="protein sequence ID" value="CAA0812703.1"/>
    <property type="molecule type" value="Genomic_DNA"/>
</dbReference>
<keyword evidence="4" id="KW-1185">Reference proteome</keyword>
<organism evidence="3 4">
    <name type="scientific">Striga hermonthica</name>
    <name type="common">Purple witchweed</name>
    <name type="synonym">Buchnera hermonthica</name>
    <dbReference type="NCBI Taxonomy" id="68872"/>
    <lineage>
        <taxon>Eukaryota</taxon>
        <taxon>Viridiplantae</taxon>
        <taxon>Streptophyta</taxon>
        <taxon>Embryophyta</taxon>
        <taxon>Tracheophyta</taxon>
        <taxon>Spermatophyta</taxon>
        <taxon>Magnoliopsida</taxon>
        <taxon>eudicotyledons</taxon>
        <taxon>Gunneridae</taxon>
        <taxon>Pentapetalae</taxon>
        <taxon>asterids</taxon>
        <taxon>lamiids</taxon>
        <taxon>Lamiales</taxon>
        <taxon>Orobanchaceae</taxon>
        <taxon>Buchnereae</taxon>
        <taxon>Striga</taxon>
    </lineage>
</organism>
<comment type="subcellular location">
    <subcellularLocation>
        <location evidence="1">Nucleus</location>
    </subcellularLocation>
</comment>
<dbReference type="GO" id="GO:0006310">
    <property type="term" value="P:DNA recombination"/>
    <property type="evidence" value="ECO:0007669"/>
    <property type="project" value="UniProtKB-UniRule"/>
</dbReference>
<dbReference type="PANTHER" id="PTHR16140:SF0">
    <property type="entry name" value="NON-STRUCTURAL MAINTENANCE OF CHROMOSOMES ELEMENT 4"/>
    <property type="match status" value="1"/>
</dbReference>
<gene>
    <name evidence="3" type="ORF">SHERM_13262</name>
</gene>
<comment type="similarity">
    <text evidence="1">Belongs to the NSE4 family.</text>
</comment>
<feature type="compositionally biased region" description="Basic and acidic residues" evidence="2">
    <location>
        <begin position="56"/>
        <end position="65"/>
    </location>
</feature>
<name>A0A9N7R5L8_STRHE</name>